<keyword evidence="3" id="KW-1185">Reference proteome</keyword>
<gene>
    <name evidence="2" type="ORF">DFH07DRAFT_871513</name>
</gene>
<accession>A0AAD7HTG4</accession>
<evidence type="ECO:0000313" key="2">
    <source>
        <dbReference type="EMBL" id="KAJ7727994.1"/>
    </source>
</evidence>
<dbReference type="EMBL" id="JARJLG010000208">
    <property type="protein sequence ID" value="KAJ7727994.1"/>
    <property type="molecule type" value="Genomic_DNA"/>
</dbReference>
<dbReference type="Pfam" id="PF00651">
    <property type="entry name" value="BTB"/>
    <property type="match status" value="1"/>
</dbReference>
<evidence type="ECO:0000313" key="3">
    <source>
        <dbReference type="Proteomes" id="UP001215280"/>
    </source>
</evidence>
<dbReference type="Proteomes" id="UP001215280">
    <property type="component" value="Unassembled WGS sequence"/>
</dbReference>
<dbReference type="Gene3D" id="3.30.710.10">
    <property type="entry name" value="Potassium Channel Kv1.1, Chain A"/>
    <property type="match status" value="1"/>
</dbReference>
<comment type="caution">
    <text evidence="2">The sequence shown here is derived from an EMBL/GenBank/DDBJ whole genome shotgun (WGS) entry which is preliminary data.</text>
</comment>
<evidence type="ECO:0000259" key="1">
    <source>
        <dbReference type="PROSITE" id="PS50097"/>
    </source>
</evidence>
<feature type="domain" description="BTB" evidence="1">
    <location>
        <begin position="27"/>
        <end position="98"/>
    </location>
</feature>
<dbReference type="SUPFAM" id="SSF54695">
    <property type="entry name" value="POZ domain"/>
    <property type="match status" value="1"/>
</dbReference>
<protein>
    <recommendedName>
        <fullName evidence="1">BTB domain-containing protein</fullName>
    </recommendedName>
</protein>
<dbReference type="InterPro" id="IPR000210">
    <property type="entry name" value="BTB/POZ_dom"/>
</dbReference>
<dbReference type="InterPro" id="IPR011333">
    <property type="entry name" value="SKP1/BTB/POZ_sf"/>
</dbReference>
<name>A0AAD7HTG4_9AGAR</name>
<dbReference type="AlphaFoldDB" id="A0AAD7HTG4"/>
<proteinExistence type="predicted"/>
<organism evidence="2 3">
    <name type="scientific">Mycena maculata</name>
    <dbReference type="NCBI Taxonomy" id="230809"/>
    <lineage>
        <taxon>Eukaryota</taxon>
        <taxon>Fungi</taxon>
        <taxon>Dikarya</taxon>
        <taxon>Basidiomycota</taxon>
        <taxon>Agaricomycotina</taxon>
        <taxon>Agaricomycetes</taxon>
        <taxon>Agaricomycetidae</taxon>
        <taxon>Agaricales</taxon>
        <taxon>Marasmiineae</taxon>
        <taxon>Mycenaceae</taxon>
        <taxon>Mycena</taxon>
    </lineage>
</organism>
<reference evidence="2" key="1">
    <citation type="submission" date="2023-03" db="EMBL/GenBank/DDBJ databases">
        <title>Massive genome expansion in bonnet fungi (Mycena s.s.) driven by repeated elements and novel gene families across ecological guilds.</title>
        <authorList>
            <consortium name="Lawrence Berkeley National Laboratory"/>
            <person name="Harder C.B."/>
            <person name="Miyauchi S."/>
            <person name="Viragh M."/>
            <person name="Kuo A."/>
            <person name="Thoen E."/>
            <person name="Andreopoulos B."/>
            <person name="Lu D."/>
            <person name="Skrede I."/>
            <person name="Drula E."/>
            <person name="Henrissat B."/>
            <person name="Morin E."/>
            <person name="Kohler A."/>
            <person name="Barry K."/>
            <person name="LaButti K."/>
            <person name="Morin E."/>
            <person name="Salamov A."/>
            <person name="Lipzen A."/>
            <person name="Mereny Z."/>
            <person name="Hegedus B."/>
            <person name="Baldrian P."/>
            <person name="Stursova M."/>
            <person name="Weitz H."/>
            <person name="Taylor A."/>
            <person name="Grigoriev I.V."/>
            <person name="Nagy L.G."/>
            <person name="Martin F."/>
            <person name="Kauserud H."/>
        </authorList>
    </citation>
    <scope>NUCLEOTIDE SEQUENCE</scope>
    <source>
        <strain evidence="2">CBHHK188m</strain>
    </source>
</reference>
<dbReference type="CDD" id="cd18186">
    <property type="entry name" value="BTB_POZ_ZBTB_KLHL-like"/>
    <property type="match status" value="1"/>
</dbReference>
<sequence length="304" mass="35105">MEVDDQPHSVEAATSPVHDERYYFSDGGVIFLCEGVLYKLHKSRLAMKSDFFRAMFEMPQGGRKEGHDNEHPIIMTENNMDFRNLLVFLYDISLGIYFYQVHEVENPSLQYYISILHLSRKYTIPSGVKYAVANPPTHRDFTPAIQLRLARQYSILQWADLGFQSLVFRRLKKITLADAETMGVVAYHKLVQVHCQIQKLDLDLAFNPPTVVHSPGCLDENVCSKLWDWAWWMGYAKQLLHPENVKSRDRILDTLDPSKGILSQMDELCLQNTLGAIREENPFNDDEEYVLEASSELKAWMEGL</sequence>
<dbReference type="PROSITE" id="PS50097">
    <property type="entry name" value="BTB"/>
    <property type="match status" value="1"/>
</dbReference>